<proteinExistence type="predicted"/>
<evidence type="ECO:0000313" key="3">
    <source>
        <dbReference type="Proteomes" id="UP001144673"/>
    </source>
</evidence>
<dbReference type="EMBL" id="JAJHUN010000009">
    <property type="protein sequence ID" value="KAJ4150625.1"/>
    <property type="molecule type" value="Genomic_DNA"/>
</dbReference>
<name>A0A9W8Q9K3_AKAMU</name>
<reference evidence="2" key="1">
    <citation type="journal article" date="2023" name="Access Microbiol">
        <title>De-novo genome assembly for Akanthomyces muscarius, a biocontrol agent of insect agricultural pests.</title>
        <authorList>
            <person name="Erdos Z."/>
            <person name="Studholme D.J."/>
            <person name="Raymond B."/>
            <person name="Sharma M."/>
        </authorList>
    </citation>
    <scope>NUCLEOTIDE SEQUENCE</scope>
    <source>
        <strain evidence="2">Ve6</strain>
    </source>
</reference>
<dbReference type="RefSeq" id="XP_056052339.1">
    <property type="nucleotide sequence ID" value="XM_056200496.1"/>
</dbReference>
<dbReference type="AlphaFoldDB" id="A0A9W8Q9K3"/>
<feature type="region of interest" description="Disordered" evidence="1">
    <location>
        <begin position="144"/>
        <end position="196"/>
    </location>
</feature>
<feature type="compositionally biased region" description="Acidic residues" evidence="1">
    <location>
        <begin position="147"/>
        <end position="177"/>
    </location>
</feature>
<dbReference type="GeneID" id="80898525"/>
<dbReference type="KEGG" id="amus:LMH87_011366"/>
<sequence length="320" mass="35877">MWTGEVEQNPAHQQDASRCLGIMLEYLEYRNIMPSKMDIALMTLMLNPSLATALLSNQGEAEAKRFDDLWEETLQIVDLKTAGLLEVGKDYEVRLIHRSAYTFLRESALAQQILHTDKTMPKQRQPGLMSGLLAYILICRKRRNGPDSDDSDSDGSDSDGSDSDGSDSDGSDSDGSDSDTSTRPVDADNVSHQSVNSPTAQLRSTWLPLSFKFCLSQEIPSCCEFLVPLQRYTRDWQSSDSEVCNLLSLVQIVYRSCRWTWGPCLITFRGLSGIPYRYKTYDPDFIGAAASVGFFDYVWASMKEFYATSPTGFDPCRYCG</sequence>
<organism evidence="2 3">
    <name type="scientific">Akanthomyces muscarius</name>
    <name type="common">Entomopathogenic fungus</name>
    <name type="synonym">Lecanicillium muscarium</name>
    <dbReference type="NCBI Taxonomy" id="2231603"/>
    <lineage>
        <taxon>Eukaryota</taxon>
        <taxon>Fungi</taxon>
        <taxon>Dikarya</taxon>
        <taxon>Ascomycota</taxon>
        <taxon>Pezizomycotina</taxon>
        <taxon>Sordariomycetes</taxon>
        <taxon>Hypocreomycetidae</taxon>
        <taxon>Hypocreales</taxon>
        <taxon>Cordycipitaceae</taxon>
        <taxon>Akanthomyces</taxon>
    </lineage>
</organism>
<gene>
    <name evidence="2" type="ORF">LMH87_011366</name>
</gene>
<accession>A0A9W8Q9K3</accession>
<protein>
    <submittedName>
        <fullName evidence="2">Uncharacterized protein</fullName>
    </submittedName>
</protein>
<keyword evidence="3" id="KW-1185">Reference proteome</keyword>
<evidence type="ECO:0000256" key="1">
    <source>
        <dbReference type="SAM" id="MobiDB-lite"/>
    </source>
</evidence>
<evidence type="ECO:0000313" key="2">
    <source>
        <dbReference type="EMBL" id="KAJ4150625.1"/>
    </source>
</evidence>
<dbReference type="Proteomes" id="UP001144673">
    <property type="component" value="Chromosome 4"/>
</dbReference>
<comment type="caution">
    <text evidence="2">The sequence shown here is derived from an EMBL/GenBank/DDBJ whole genome shotgun (WGS) entry which is preliminary data.</text>
</comment>